<dbReference type="Proteomes" id="UP000535437">
    <property type="component" value="Unassembled WGS sequence"/>
</dbReference>
<keyword evidence="1" id="KW-0812">Transmembrane</keyword>
<proteinExistence type="predicted"/>
<name>A0A7Z0GLT0_9MICC</name>
<accession>A0A7Z0GLT0</accession>
<feature type="transmembrane region" description="Helical" evidence="1">
    <location>
        <begin position="103"/>
        <end position="125"/>
    </location>
</feature>
<dbReference type="AlphaFoldDB" id="A0A7Z0GLT0"/>
<evidence type="ECO:0000313" key="2">
    <source>
        <dbReference type="EMBL" id="NYJ78265.1"/>
    </source>
</evidence>
<protein>
    <submittedName>
        <fullName evidence="2">Uncharacterized protein</fullName>
    </submittedName>
</protein>
<sequence>MTTTANGTATGSSGSSDRGIFGGLTARIRAGRSTGWGVFHAGSRAMILGGLMLIISAFLPWVVIPIAGETFSLRGTDGPGVATLAVGFLAFAGAFVPKRGLALAHALIPGVLVALIVAAQAFRLIQLSAQTGSWGGLLPGMGLILAAGGAVILIRVAVRMWRMRPAA</sequence>
<dbReference type="RefSeq" id="WP_179541631.1">
    <property type="nucleotide sequence ID" value="NZ_BAAALL010000002.1"/>
</dbReference>
<evidence type="ECO:0000313" key="3">
    <source>
        <dbReference type="Proteomes" id="UP000535437"/>
    </source>
</evidence>
<feature type="transmembrane region" description="Helical" evidence="1">
    <location>
        <begin position="137"/>
        <end position="158"/>
    </location>
</feature>
<evidence type="ECO:0000256" key="1">
    <source>
        <dbReference type="SAM" id="Phobius"/>
    </source>
</evidence>
<reference evidence="2 3" key="1">
    <citation type="submission" date="2020-07" db="EMBL/GenBank/DDBJ databases">
        <title>Sequencing the genomes of 1000 actinobacteria strains.</title>
        <authorList>
            <person name="Klenk H.-P."/>
        </authorList>
    </citation>
    <scope>NUCLEOTIDE SEQUENCE [LARGE SCALE GENOMIC DNA]</scope>
    <source>
        <strain evidence="2 3">DSM 15475</strain>
    </source>
</reference>
<feature type="transmembrane region" description="Helical" evidence="1">
    <location>
        <begin position="79"/>
        <end position="96"/>
    </location>
</feature>
<organism evidence="2 3">
    <name type="scientific">Nesterenkonia xinjiangensis</name>
    <dbReference type="NCBI Taxonomy" id="225327"/>
    <lineage>
        <taxon>Bacteria</taxon>
        <taxon>Bacillati</taxon>
        <taxon>Actinomycetota</taxon>
        <taxon>Actinomycetes</taxon>
        <taxon>Micrococcales</taxon>
        <taxon>Micrococcaceae</taxon>
        <taxon>Nesterenkonia</taxon>
    </lineage>
</organism>
<comment type="caution">
    <text evidence="2">The sequence shown here is derived from an EMBL/GenBank/DDBJ whole genome shotgun (WGS) entry which is preliminary data.</text>
</comment>
<dbReference type="EMBL" id="JACCFY010000001">
    <property type="protein sequence ID" value="NYJ78265.1"/>
    <property type="molecule type" value="Genomic_DNA"/>
</dbReference>
<keyword evidence="1" id="KW-1133">Transmembrane helix</keyword>
<keyword evidence="3" id="KW-1185">Reference proteome</keyword>
<feature type="transmembrane region" description="Helical" evidence="1">
    <location>
        <begin position="45"/>
        <end position="67"/>
    </location>
</feature>
<gene>
    <name evidence="2" type="ORF">HNR09_001676</name>
</gene>
<keyword evidence="1" id="KW-0472">Membrane</keyword>